<keyword evidence="3" id="KW-1185">Reference proteome</keyword>
<dbReference type="WBParaSite" id="GPUH_0002247101-mRNA-1">
    <property type="protein sequence ID" value="GPUH_0002247101-mRNA-1"/>
    <property type="gene ID" value="GPUH_0002247101"/>
</dbReference>
<gene>
    <name evidence="2" type="ORF">GPUH_LOCUS22445</name>
</gene>
<dbReference type="AlphaFoldDB" id="A0A183ENA3"/>
<accession>A0A183ENA3</accession>
<keyword evidence="1" id="KW-0808">Transferase</keyword>
<keyword evidence="1" id="KW-0812">Transmembrane</keyword>
<sequence>MRRIHVHNLALRLATLQSTRIALRNELPEHKPISLTRHIPSSARDLFHWDFISSNNILFCAGQVNCPRHTVDLSIRTALNEIIAQVSSFRSLYQYFTSLKSNYVITHWLFQKIVSGECKIG</sequence>
<dbReference type="InterPro" id="IPR008428">
    <property type="entry name" value="Chond_GalNAc"/>
</dbReference>
<evidence type="ECO:0000256" key="1">
    <source>
        <dbReference type="RuleBase" id="RU364016"/>
    </source>
</evidence>
<keyword evidence="1" id="KW-0333">Golgi apparatus</keyword>
<reference evidence="2 3" key="2">
    <citation type="submission" date="2018-11" db="EMBL/GenBank/DDBJ databases">
        <authorList>
            <consortium name="Pathogen Informatics"/>
        </authorList>
    </citation>
    <scope>NUCLEOTIDE SEQUENCE [LARGE SCALE GENOMIC DNA]</scope>
</reference>
<dbReference type="EMBL" id="UYRT01095121">
    <property type="protein sequence ID" value="VDN40044.1"/>
    <property type="molecule type" value="Genomic_DNA"/>
</dbReference>
<keyword evidence="1" id="KW-0735">Signal-anchor</keyword>
<dbReference type="EC" id="2.4.1.-" evidence="1"/>
<dbReference type="Proteomes" id="UP000271098">
    <property type="component" value="Unassembled WGS sequence"/>
</dbReference>
<proteinExistence type="inferred from homology"/>
<dbReference type="Pfam" id="PF05679">
    <property type="entry name" value="CHGN"/>
    <property type="match status" value="1"/>
</dbReference>
<comment type="subcellular location">
    <subcellularLocation>
        <location evidence="1">Golgi apparatus</location>
        <location evidence="1">Golgi stack membrane</location>
        <topology evidence="1">Single-pass type II membrane protein</topology>
    </subcellularLocation>
</comment>
<comment type="similarity">
    <text evidence="1">Belongs to the chondroitin N-acetylgalactosaminyltransferase family.</text>
</comment>
<evidence type="ECO:0000313" key="4">
    <source>
        <dbReference type="WBParaSite" id="GPUH_0002247101-mRNA-1"/>
    </source>
</evidence>
<name>A0A183ENA3_9BILA</name>
<evidence type="ECO:0000313" key="3">
    <source>
        <dbReference type="Proteomes" id="UP000271098"/>
    </source>
</evidence>
<dbReference type="OrthoDB" id="431432at2759"/>
<evidence type="ECO:0000313" key="2">
    <source>
        <dbReference type="EMBL" id="VDN40044.1"/>
    </source>
</evidence>
<dbReference type="GO" id="GO:0008376">
    <property type="term" value="F:acetylgalactosaminyltransferase activity"/>
    <property type="evidence" value="ECO:0007669"/>
    <property type="project" value="InterPro"/>
</dbReference>
<reference evidence="4" key="1">
    <citation type="submission" date="2016-06" db="UniProtKB">
        <authorList>
            <consortium name="WormBaseParasite"/>
        </authorList>
    </citation>
    <scope>IDENTIFICATION</scope>
</reference>
<dbReference type="GO" id="GO:0032580">
    <property type="term" value="C:Golgi cisterna membrane"/>
    <property type="evidence" value="ECO:0007669"/>
    <property type="project" value="UniProtKB-SubCell"/>
</dbReference>
<organism evidence="4">
    <name type="scientific">Gongylonema pulchrum</name>
    <dbReference type="NCBI Taxonomy" id="637853"/>
    <lineage>
        <taxon>Eukaryota</taxon>
        <taxon>Metazoa</taxon>
        <taxon>Ecdysozoa</taxon>
        <taxon>Nematoda</taxon>
        <taxon>Chromadorea</taxon>
        <taxon>Rhabditida</taxon>
        <taxon>Spirurina</taxon>
        <taxon>Spiruromorpha</taxon>
        <taxon>Spiruroidea</taxon>
        <taxon>Gongylonematidae</taxon>
        <taxon>Gongylonema</taxon>
    </lineage>
</organism>
<protein>
    <recommendedName>
        <fullName evidence="1">Hexosyltransferase</fullName>
        <ecNumber evidence="1">2.4.1.-</ecNumber>
    </recommendedName>
</protein>